<dbReference type="PANTHER" id="PTHR12526">
    <property type="entry name" value="GLYCOSYLTRANSFERASE"/>
    <property type="match status" value="1"/>
</dbReference>
<dbReference type="InterPro" id="IPR001296">
    <property type="entry name" value="Glyco_trans_1"/>
</dbReference>
<gene>
    <name evidence="6" type="primary">pelF</name>
    <name evidence="7" type="ORF">FNX44_015325</name>
    <name evidence="6" type="ORF">H3147_20535</name>
</gene>
<keyword evidence="8" id="KW-1185">Reference proteome</keyword>
<dbReference type="AlphaFoldDB" id="A0A5P0YUC2"/>
<feature type="region of interest" description="Disordered" evidence="3">
    <location>
        <begin position="522"/>
        <end position="625"/>
    </location>
</feature>
<evidence type="ECO:0000259" key="4">
    <source>
        <dbReference type="Pfam" id="PF00534"/>
    </source>
</evidence>
<dbReference type="Proteomes" id="UP000517765">
    <property type="component" value="Unassembled WGS sequence"/>
</dbReference>
<feature type="compositionally biased region" description="Basic and acidic residues" evidence="3">
    <location>
        <begin position="21"/>
        <end position="38"/>
    </location>
</feature>
<feature type="domain" description="DUF3492" evidence="5">
    <location>
        <begin position="54"/>
        <end position="317"/>
    </location>
</feature>
<evidence type="ECO:0000256" key="2">
    <source>
        <dbReference type="ARBA" id="ARBA00022679"/>
    </source>
</evidence>
<evidence type="ECO:0000256" key="3">
    <source>
        <dbReference type="SAM" id="MobiDB-lite"/>
    </source>
</evidence>
<sequence>MLQPTTPVHSTSVHSTSAHADTVRADRLGRPARLDRPARPGAAATARLPVAGDRVTLLTEGTYPHVHGGVSTWCDQLVRGMPEVRFRVLSLTANGQEPLGWELPPNVVRHQAFPLWGGTRDDNRKGPSRGRRRRFLDAYERFLTALLAPGNDPGFGPALYELAELARAGLLRRAVASEGALRVLTDVWTRPGTPTAPAAPSLHDALTAAGLLEHLLRPLGLRIADGGIAHAVSGGLATLPALTAQHFDEVPFLLTEHGIYQRERYLGHRGASLGAPVKTLLLGFYRQLAAESYRAARLVTPCNQYNRRWEERGGTPAERIRTVYNGVDPRAFPHAGPEPEVLTLTWAGRIDPIKDLETLVRAYALLRRDFPELRLRLFGGVPAGNEDYHDRLAKLTASLGVADRVSFEGRISQVSRAYAAGSVVLLSSISEAFPFSLIEAMSCGRATVSTDVGGVREAAGDCGVVVPPRDPEAMAAATAALLRDPARRAALGARARQRVIDQFTLRASVDNFRRIYRELASGGPVLAPPAPDRLPRPAAHAEPTAPVAEAASGGDAATPGSETGPARAETPPVETPPVETLPLRGRGLLAEPAPDHRAADHPAEHPGGRPLDHPASRLVGHGGGR</sequence>
<evidence type="ECO:0000313" key="9">
    <source>
        <dbReference type="Proteomes" id="UP000517765"/>
    </source>
</evidence>
<evidence type="ECO:0000259" key="5">
    <source>
        <dbReference type="Pfam" id="PF11997"/>
    </source>
</evidence>
<name>A0A5P0YUC2_9ACTN</name>
<dbReference type="Pfam" id="PF00534">
    <property type="entry name" value="Glycos_transf_1"/>
    <property type="match status" value="1"/>
</dbReference>
<protein>
    <recommendedName>
        <fullName evidence="1">D-inositol 3-phosphate glycosyltransferase</fullName>
    </recommendedName>
</protein>
<feature type="compositionally biased region" description="Low complexity" evidence="3">
    <location>
        <begin position="569"/>
        <end position="583"/>
    </location>
</feature>
<evidence type="ECO:0000313" key="8">
    <source>
        <dbReference type="Proteomes" id="UP000320857"/>
    </source>
</evidence>
<dbReference type="NCBIfam" id="NF038011">
    <property type="entry name" value="PelF"/>
    <property type="match status" value="1"/>
</dbReference>
<reference evidence="7 8" key="1">
    <citation type="submission" date="2019-10" db="EMBL/GenBank/DDBJ databases">
        <title>Streptomyces sp. nov., a novel actinobacterium isolated from alkaline environment.</title>
        <authorList>
            <person name="Golinska P."/>
        </authorList>
    </citation>
    <scope>NUCLEOTIDE SEQUENCE [LARGE SCALE GENOMIC DNA]</scope>
    <source>
        <strain evidence="7 8">OF1</strain>
    </source>
</reference>
<evidence type="ECO:0000256" key="1">
    <source>
        <dbReference type="ARBA" id="ARBA00021292"/>
    </source>
</evidence>
<dbReference type="EMBL" id="VJYK02000149">
    <property type="protein sequence ID" value="MQS03217.1"/>
    <property type="molecule type" value="Genomic_DNA"/>
</dbReference>
<dbReference type="Pfam" id="PF11997">
    <property type="entry name" value="DUF3492"/>
    <property type="match status" value="1"/>
</dbReference>
<reference evidence="9" key="2">
    <citation type="submission" date="2020-05" db="EMBL/GenBank/DDBJ databases">
        <title>Classification of alakaliphilic streptomycetes isolated from an alkaline soil next to Lonar Crater, India and a proposal for the recognition of Streptomyces alkaliterrae sp. nov.</title>
        <authorList>
            <person name="Golinska P."/>
        </authorList>
    </citation>
    <scope>NUCLEOTIDE SEQUENCE [LARGE SCALE GENOMIC DNA]</scope>
    <source>
        <strain evidence="9">OF8</strain>
    </source>
</reference>
<reference evidence="6" key="3">
    <citation type="journal article" name="Syst. Appl. Microbiol.">
        <title>Streptomyces alkaliterrae sp. nov., isolated from an alkaline soil, and emended descriptions of Streptomyces alkaliphilus, Streptomyces calidiresistens and Streptomyces durbertensis.</title>
        <authorList>
            <person name="Swiecimska M."/>
            <person name="Golinska P."/>
            <person name="Nouioui I."/>
            <person name="Wypij M."/>
            <person name="Rai M."/>
            <person name="Sangal V."/>
            <person name="Goodfellow M."/>
        </authorList>
    </citation>
    <scope>NUCLEOTIDE SEQUENCE</scope>
    <source>
        <strain evidence="6">OF8</strain>
    </source>
</reference>
<evidence type="ECO:0000313" key="7">
    <source>
        <dbReference type="EMBL" id="MQS03217.1"/>
    </source>
</evidence>
<accession>A0A5P0YUC2</accession>
<dbReference type="EMBL" id="JABJXA010000150">
    <property type="protein sequence ID" value="MBB1261191.1"/>
    <property type="molecule type" value="Genomic_DNA"/>
</dbReference>
<dbReference type="InterPro" id="IPR047691">
    <property type="entry name" value="PelF-like"/>
</dbReference>
<dbReference type="InterPro" id="IPR022622">
    <property type="entry name" value="DUF3492"/>
</dbReference>
<comment type="caution">
    <text evidence="7">The sequence shown here is derived from an EMBL/GenBank/DDBJ whole genome shotgun (WGS) entry which is preliminary data.</text>
</comment>
<feature type="compositionally biased region" description="Low complexity" evidence="3">
    <location>
        <begin position="1"/>
        <end position="17"/>
    </location>
</feature>
<dbReference type="PANTHER" id="PTHR12526:SF636">
    <property type="entry name" value="BLL3647 PROTEIN"/>
    <property type="match status" value="1"/>
</dbReference>
<organism evidence="7 8">
    <name type="scientific">Streptomyces alkaliterrae</name>
    <dbReference type="NCBI Taxonomy" id="2213162"/>
    <lineage>
        <taxon>Bacteria</taxon>
        <taxon>Bacillati</taxon>
        <taxon>Actinomycetota</taxon>
        <taxon>Actinomycetes</taxon>
        <taxon>Kitasatosporales</taxon>
        <taxon>Streptomycetaceae</taxon>
        <taxon>Streptomyces</taxon>
    </lineage>
</organism>
<dbReference type="OrthoDB" id="9772485at2"/>
<feature type="domain" description="Glycosyl transferase family 1" evidence="4">
    <location>
        <begin position="344"/>
        <end position="498"/>
    </location>
</feature>
<dbReference type="GO" id="GO:0016757">
    <property type="term" value="F:glycosyltransferase activity"/>
    <property type="evidence" value="ECO:0007669"/>
    <property type="project" value="InterPro"/>
</dbReference>
<feature type="compositionally biased region" description="Basic and acidic residues" evidence="3">
    <location>
        <begin position="593"/>
        <end position="615"/>
    </location>
</feature>
<evidence type="ECO:0000313" key="6">
    <source>
        <dbReference type="EMBL" id="MBB1261191.1"/>
    </source>
</evidence>
<feature type="region of interest" description="Disordered" evidence="3">
    <location>
        <begin position="1"/>
        <end position="43"/>
    </location>
</feature>
<dbReference type="Gene3D" id="3.40.50.2000">
    <property type="entry name" value="Glycogen Phosphorylase B"/>
    <property type="match status" value="2"/>
</dbReference>
<dbReference type="SUPFAM" id="SSF53756">
    <property type="entry name" value="UDP-Glycosyltransferase/glycogen phosphorylase"/>
    <property type="match status" value="1"/>
</dbReference>
<dbReference type="Proteomes" id="UP000320857">
    <property type="component" value="Unassembled WGS sequence"/>
</dbReference>
<keyword evidence="2 6" id="KW-0808">Transferase</keyword>
<proteinExistence type="predicted"/>